<accession>A0ABX1NW00</accession>
<sequence>MQMSDPGKGPSWKAPTTDGARDRPLDGAEDDDFRSALLAGLAATPKRVSCKFFYDAEGSALFDRICTLPEYYPTRVELDLLERHAGELAMLIGPDVELVEFGAGSGRKVRRLLDALRRPRAYVPVDISGEHLHQAASRLRADYPRLGIRPVVADYTRAFDLPPSVSGAQRRVGFFPGSTIGNFAPEEAAGFLGMAAALLDGGGLLIGVDLIKDPALLHAAYNDSQGVTAAFNKNLLARANRELGADFADDGFAHYAFYQPLARRVEMHLVSLVAQRVRVAGREFRFATGETLHTENSYKYTVEEFRSLAAQAGFVPRKYWTDAARLFSLHWLEVA</sequence>
<evidence type="ECO:0000256" key="1">
    <source>
        <dbReference type="ARBA" id="ARBA00022603"/>
    </source>
</evidence>
<dbReference type="InterPro" id="IPR019257">
    <property type="entry name" value="MeTrfase_dom"/>
</dbReference>
<dbReference type="NCBIfam" id="TIGR03438">
    <property type="entry name" value="egtD_ergothio"/>
    <property type="match status" value="1"/>
</dbReference>
<dbReference type="GO" id="GO:0032259">
    <property type="term" value="P:methylation"/>
    <property type="evidence" value="ECO:0007669"/>
    <property type="project" value="UniProtKB-KW"/>
</dbReference>
<dbReference type="EMBL" id="WTVP01000030">
    <property type="protein sequence ID" value="NMG16191.1"/>
    <property type="molecule type" value="Genomic_DNA"/>
</dbReference>
<dbReference type="Pfam" id="PF10017">
    <property type="entry name" value="Methyltransf_33"/>
    <property type="match status" value="1"/>
</dbReference>
<evidence type="ECO:0000313" key="5">
    <source>
        <dbReference type="EMBL" id="NMG16191.1"/>
    </source>
</evidence>
<keyword evidence="1 5" id="KW-0489">Methyltransferase</keyword>
<evidence type="ECO:0000259" key="4">
    <source>
        <dbReference type="Pfam" id="PF10017"/>
    </source>
</evidence>
<dbReference type="PANTHER" id="PTHR43397">
    <property type="entry name" value="ERGOTHIONEINE BIOSYNTHESIS PROTEIN 1"/>
    <property type="match status" value="1"/>
</dbReference>
<dbReference type="EC" id="2.1.1.44" evidence="5"/>
<feature type="region of interest" description="Disordered" evidence="3">
    <location>
        <begin position="1"/>
        <end position="26"/>
    </location>
</feature>
<reference evidence="5 6" key="1">
    <citation type="submission" date="2019-12" db="EMBL/GenBank/DDBJ databases">
        <title>Comparative genomics gives insights into the taxonomy of the Azoarcus-Aromatoleum group and reveals separate origins of nif in the plant-associated Azoarcus and non-plant-associated Aromatoleum sub-groups.</title>
        <authorList>
            <person name="Lafos M."/>
            <person name="Maluk M."/>
            <person name="Batista M."/>
            <person name="Junghare M."/>
            <person name="Carmona M."/>
            <person name="Faoro H."/>
            <person name="Cruz L.M."/>
            <person name="Battistoni F."/>
            <person name="De Souza E."/>
            <person name="Pedrosa F."/>
            <person name="Chen W.-M."/>
            <person name="Poole P.S."/>
            <person name="Dixon R.A."/>
            <person name="James E.K."/>
        </authorList>
    </citation>
    <scope>NUCLEOTIDE SEQUENCE [LARGE SCALE GENOMIC DNA]</scope>
    <source>
        <strain evidence="5 6">PbN1</strain>
    </source>
</reference>
<dbReference type="InterPro" id="IPR035094">
    <property type="entry name" value="EgtD"/>
</dbReference>
<feature type="domain" description="Histidine-specific methyltransferase SAM-dependent" evidence="4">
    <location>
        <begin position="33"/>
        <end position="333"/>
    </location>
</feature>
<gene>
    <name evidence="5" type="primary">egtD</name>
    <name evidence="5" type="ORF">GPA24_11670</name>
</gene>
<name>A0ABX1NW00_9RHOO</name>
<evidence type="ECO:0000313" key="6">
    <source>
        <dbReference type="Proteomes" id="UP000633943"/>
    </source>
</evidence>
<evidence type="ECO:0000256" key="2">
    <source>
        <dbReference type="ARBA" id="ARBA00022679"/>
    </source>
</evidence>
<dbReference type="GO" id="GO:0052706">
    <property type="term" value="F:L-histidine N(alpha)-methyltransferase activity"/>
    <property type="evidence" value="ECO:0007669"/>
    <property type="project" value="UniProtKB-EC"/>
</dbReference>
<dbReference type="PANTHER" id="PTHR43397:SF1">
    <property type="entry name" value="ERGOTHIONEINE BIOSYNTHESIS PROTEIN 1"/>
    <property type="match status" value="1"/>
</dbReference>
<dbReference type="SUPFAM" id="SSF53335">
    <property type="entry name" value="S-adenosyl-L-methionine-dependent methyltransferases"/>
    <property type="match status" value="1"/>
</dbReference>
<dbReference type="InterPro" id="IPR017804">
    <property type="entry name" value="MeTrfase_EgtD-like"/>
</dbReference>
<dbReference type="Proteomes" id="UP000633943">
    <property type="component" value="Unassembled WGS sequence"/>
</dbReference>
<organism evidence="5 6">
    <name type="scientific">Aromatoleum bremense</name>
    <dbReference type="NCBI Taxonomy" id="76115"/>
    <lineage>
        <taxon>Bacteria</taxon>
        <taxon>Pseudomonadati</taxon>
        <taxon>Pseudomonadota</taxon>
        <taxon>Betaproteobacteria</taxon>
        <taxon>Rhodocyclales</taxon>
        <taxon>Rhodocyclaceae</taxon>
        <taxon>Aromatoleum</taxon>
    </lineage>
</organism>
<dbReference type="RefSeq" id="WP_169202787.1">
    <property type="nucleotide sequence ID" value="NZ_CP059467.1"/>
</dbReference>
<keyword evidence="2 5" id="KW-0808">Transferase</keyword>
<dbReference type="PIRSF" id="PIRSF018005">
    <property type="entry name" value="UCP018005"/>
    <property type="match status" value="1"/>
</dbReference>
<dbReference type="InterPro" id="IPR051128">
    <property type="entry name" value="EgtD_Methyltrsf_superfamily"/>
</dbReference>
<dbReference type="Gene3D" id="3.40.50.150">
    <property type="entry name" value="Vaccinia Virus protein VP39"/>
    <property type="match status" value="1"/>
</dbReference>
<proteinExistence type="predicted"/>
<evidence type="ECO:0000256" key="3">
    <source>
        <dbReference type="SAM" id="MobiDB-lite"/>
    </source>
</evidence>
<protein>
    <submittedName>
        <fullName evidence="5">L-histidine N(Alpha)-methyltransferase</fullName>
        <ecNumber evidence="5">2.1.1.44</ecNumber>
    </submittedName>
</protein>
<comment type="caution">
    <text evidence="5">The sequence shown here is derived from an EMBL/GenBank/DDBJ whole genome shotgun (WGS) entry which is preliminary data.</text>
</comment>
<keyword evidence="6" id="KW-1185">Reference proteome</keyword>
<dbReference type="InterPro" id="IPR029063">
    <property type="entry name" value="SAM-dependent_MTases_sf"/>
</dbReference>